<comment type="similarity">
    <text evidence="5">Belongs to the NAGSA dehydrogenase family. Type 1 subfamily.</text>
</comment>
<protein>
    <recommendedName>
        <fullName evidence="5">N-acetyl-gamma-glutamyl-phosphate reductase</fullName>
        <shortName evidence="5">AGPR</shortName>
        <ecNumber evidence="5">1.2.1.38</ecNumber>
    </recommendedName>
    <alternativeName>
        <fullName evidence="5">N-acetyl-glutamate semialdehyde dehydrogenase</fullName>
        <shortName evidence="5">NAGSA dehydrogenase</shortName>
    </alternativeName>
</protein>
<dbReference type="GO" id="GO:0070401">
    <property type="term" value="F:NADP+ binding"/>
    <property type="evidence" value="ECO:0007669"/>
    <property type="project" value="InterPro"/>
</dbReference>
<evidence type="ECO:0000259" key="6">
    <source>
        <dbReference type="SMART" id="SM00859"/>
    </source>
</evidence>
<dbReference type="RefSeq" id="WP_065349662.1">
    <property type="nucleotide sequence ID" value="NZ_LT222319.1"/>
</dbReference>
<dbReference type="NCBIfam" id="TIGR01850">
    <property type="entry name" value="argC"/>
    <property type="match status" value="1"/>
</dbReference>
<reference evidence="8" key="1">
    <citation type="submission" date="2017-11" db="EMBL/GenBank/DDBJ databases">
        <authorList>
            <person name="Blom J."/>
        </authorList>
    </citation>
    <scope>NUCLEOTIDE SEQUENCE [LARGE SCALE GENOMIC DNA]</scope>
</reference>
<dbReference type="PANTHER" id="PTHR32338">
    <property type="entry name" value="N-ACETYL-GAMMA-GLUTAMYL-PHOSPHATE REDUCTASE, CHLOROPLASTIC-RELATED-RELATED"/>
    <property type="match status" value="1"/>
</dbReference>
<comment type="catalytic activity">
    <reaction evidence="5">
        <text>N-acetyl-L-glutamate 5-semialdehyde + phosphate + NADP(+) = N-acetyl-L-glutamyl 5-phosphate + NADPH + H(+)</text>
        <dbReference type="Rhea" id="RHEA:21588"/>
        <dbReference type="ChEBI" id="CHEBI:15378"/>
        <dbReference type="ChEBI" id="CHEBI:29123"/>
        <dbReference type="ChEBI" id="CHEBI:43474"/>
        <dbReference type="ChEBI" id="CHEBI:57783"/>
        <dbReference type="ChEBI" id="CHEBI:57936"/>
        <dbReference type="ChEBI" id="CHEBI:58349"/>
        <dbReference type="EC" id="1.2.1.38"/>
    </reaction>
</comment>
<keyword evidence="4 5" id="KW-0560">Oxidoreductase</keyword>
<evidence type="ECO:0000256" key="5">
    <source>
        <dbReference type="HAMAP-Rule" id="MF_00150"/>
    </source>
</evidence>
<dbReference type="SUPFAM" id="SSF51735">
    <property type="entry name" value="NAD(P)-binding Rossmann-fold domains"/>
    <property type="match status" value="1"/>
</dbReference>
<dbReference type="GO" id="GO:0005737">
    <property type="term" value="C:cytoplasm"/>
    <property type="evidence" value="ECO:0007669"/>
    <property type="project" value="UniProtKB-SubCell"/>
</dbReference>
<proteinExistence type="inferred from homology"/>
<dbReference type="InterPro" id="IPR050085">
    <property type="entry name" value="AGPR"/>
</dbReference>
<keyword evidence="1 5" id="KW-0055">Arginine biosynthesis</keyword>
<dbReference type="Gene3D" id="3.40.50.720">
    <property type="entry name" value="NAD(P)-binding Rossmann-like Domain"/>
    <property type="match status" value="1"/>
</dbReference>
<comment type="pathway">
    <text evidence="5">Amino-acid biosynthesis; L-arginine biosynthesis; N(2)-acetyl-L-ornithine from L-glutamate: step 3/4.</text>
</comment>
<evidence type="ECO:0000313" key="8">
    <source>
        <dbReference type="Proteomes" id="UP000239025"/>
    </source>
</evidence>
<keyword evidence="3 5" id="KW-0521">NADP</keyword>
<comment type="subcellular location">
    <subcellularLocation>
        <location evidence="5">Cytoplasm</location>
    </subcellularLocation>
</comment>
<evidence type="ECO:0000256" key="3">
    <source>
        <dbReference type="ARBA" id="ARBA00022857"/>
    </source>
</evidence>
<evidence type="ECO:0000256" key="2">
    <source>
        <dbReference type="ARBA" id="ARBA00022605"/>
    </source>
</evidence>
<dbReference type="EMBL" id="LT963395">
    <property type="protein sequence ID" value="SOS19909.1"/>
    <property type="molecule type" value="Genomic_DNA"/>
</dbReference>
<dbReference type="Pfam" id="PF01118">
    <property type="entry name" value="Semialdhyde_dh"/>
    <property type="match status" value="1"/>
</dbReference>
<keyword evidence="2 5" id="KW-0028">Amino-acid biosynthesis</keyword>
<evidence type="ECO:0000256" key="1">
    <source>
        <dbReference type="ARBA" id="ARBA00022571"/>
    </source>
</evidence>
<dbReference type="Gene3D" id="3.30.360.10">
    <property type="entry name" value="Dihydrodipicolinate Reductase, domain 2"/>
    <property type="match status" value="1"/>
</dbReference>
<dbReference type="PANTHER" id="PTHR32338:SF10">
    <property type="entry name" value="N-ACETYL-GAMMA-GLUTAMYL-PHOSPHATE REDUCTASE, CHLOROPLASTIC-RELATED"/>
    <property type="match status" value="1"/>
</dbReference>
<dbReference type="InterPro" id="IPR036291">
    <property type="entry name" value="NAD(P)-bd_dom_sf"/>
</dbReference>
<name>A0A193SRB6_9PSED</name>
<feature type="active site" evidence="5">
    <location>
        <position position="148"/>
    </location>
</feature>
<evidence type="ECO:0000256" key="4">
    <source>
        <dbReference type="ARBA" id="ARBA00023002"/>
    </source>
</evidence>
<dbReference type="Proteomes" id="UP000239025">
    <property type="component" value="Chromosome 1"/>
</dbReference>
<sequence>MTLKAVVIGATGWTGAEIIRLLDMHPQVDDIHAVSREPDISLESIHPNLTGINKKTLQLNQLNDVEADCAFISLPSGAAHDVALQLSKTRTRIIDLGADFRFSAPRQFETIYGKPHGAPALQSQFTYGYVEEYKDRISDSRYVANPGCYVNAALCGLVPLIKANMVDTRSIFISAVNGTSGAGNSGMKELLHYNMFANMLAYSLNGHRHTAEIKNIIHATTGVDAEVSMVTSHGNFTRGIFMVQAMKLAPGISLDRQKILDYLHTYYQDNPFIFVTGQHQQSKGIEKNYGLYPQLSKVIGSNACHLSVDIVPETRELRIVSVIDNLVKGAAGTAIQNMNIMMGFDQTTGLSSYGL</sequence>
<dbReference type="CDD" id="cd17895">
    <property type="entry name" value="AGPR_1_N"/>
    <property type="match status" value="1"/>
</dbReference>
<dbReference type="InterPro" id="IPR000534">
    <property type="entry name" value="Semialdehyde_DH_NAD-bd"/>
</dbReference>
<dbReference type="InterPro" id="IPR000706">
    <property type="entry name" value="AGPR_type-1"/>
</dbReference>
<dbReference type="InterPro" id="IPR058924">
    <property type="entry name" value="AGPR_dimerisation_dom"/>
</dbReference>
<dbReference type="SMART" id="SM00859">
    <property type="entry name" value="Semialdhyde_dh"/>
    <property type="match status" value="1"/>
</dbReference>
<dbReference type="UniPathway" id="UPA00068">
    <property type="reaction ID" value="UER00108"/>
</dbReference>
<dbReference type="GO" id="GO:0051287">
    <property type="term" value="F:NAD binding"/>
    <property type="evidence" value="ECO:0007669"/>
    <property type="project" value="InterPro"/>
</dbReference>
<gene>
    <name evidence="5" type="primary">argC</name>
    <name evidence="7" type="ORF">PL963_02343</name>
</gene>
<dbReference type="Pfam" id="PF22698">
    <property type="entry name" value="Semialdhyde_dhC_1"/>
    <property type="match status" value="1"/>
</dbReference>
<comment type="function">
    <text evidence="5">Catalyzes the NADPH-dependent reduction of N-acetyl-5-glutamyl phosphate to yield N-acetyl-L-glutamate 5-semialdehyde.</text>
</comment>
<dbReference type="HAMAP" id="MF_00150">
    <property type="entry name" value="ArgC_type1"/>
    <property type="match status" value="1"/>
</dbReference>
<keyword evidence="8" id="KW-1185">Reference proteome</keyword>
<evidence type="ECO:0000313" key="7">
    <source>
        <dbReference type="EMBL" id="SOS19909.1"/>
    </source>
</evidence>
<organism evidence="7 8">
    <name type="scientific">Pseudomonas cerasi</name>
    <dbReference type="NCBI Taxonomy" id="1583341"/>
    <lineage>
        <taxon>Bacteria</taxon>
        <taxon>Pseudomonadati</taxon>
        <taxon>Pseudomonadota</taxon>
        <taxon>Gammaproteobacteria</taxon>
        <taxon>Pseudomonadales</taxon>
        <taxon>Pseudomonadaceae</taxon>
        <taxon>Pseudomonas</taxon>
    </lineage>
</organism>
<keyword evidence="5" id="KW-0963">Cytoplasm</keyword>
<dbReference type="GO" id="GO:0003942">
    <property type="term" value="F:N-acetyl-gamma-glutamyl-phosphate reductase activity"/>
    <property type="evidence" value="ECO:0007669"/>
    <property type="project" value="UniProtKB-UniRule"/>
</dbReference>
<feature type="domain" description="Semialdehyde dehydrogenase NAD-binding" evidence="6">
    <location>
        <begin position="4"/>
        <end position="140"/>
    </location>
</feature>
<dbReference type="SUPFAM" id="SSF55347">
    <property type="entry name" value="Glyceraldehyde-3-phosphate dehydrogenase-like, C-terminal domain"/>
    <property type="match status" value="1"/>
</dbReference>
<dbReference type="GO" id="GO:0006526">
    <property type="term" value="P:L-arginine biosynthetic process"/>
    <property type="evidence" value="ECO:0007669"/>
    <property type="project" value="UniProtKB-UniRule"/>
</dbReference>
<dbReference type="AlphaFoldDB" id="A0A193SRB6"/>
<dbReference type="EC" id="1.2.1.38" evidence="5"/>
<accession>A0A193SRB6</accession>